<sequence>MNQRFNRYQDTHSWEDYSSAVAAVDLRNLLFAGNMNFP</sequence>
<reference evidence="1" key="1">
    <citation type="journal article" date="2023" name="G3 (Bethesda)">
        <title>Whole genome assembly and annotation of the endangered Caribbean coral Acropora cervicornis.</title>
        <authorList>
            <person name="Selwyn J.D."/>
            <person name="Vollmer S.V."/>
        </authorList>
    </citation>
    <scope>NUCLEOTIDE SEQUENCE</scope>
    <source>
        <strain evidence="1">K2</strain>
    </source>
</reference>
<dbReference type="Proteomes" id="UP001249851">
    <property type="component" value="Unassembled WGS sequence"/>
</dbReference>
<name>A0AAD9QS04_ACRCE</name>
<keyword evidence="2" id="KW-1185">Reference proteome</keyword>
<reference evidence="1" key="2">
    <citation type="journal article" date="2023" name="Science">
        <title>Genomic signatures of disease resistance in endangered staghorn corals.</title>
        <authorList>
            <person name="Vollmer S.V."/>
            <person name="Selwyn J.D."/>
            <person name="Despard B.A."/>
            <person name="Roesel C.L."/>
        </authorList>
    </citation>
    <scope>NUCLEOTIDE SEQUENCE</scope>
    <source>
        <strain evidence="1">K2</strain>
    </source>
</reference>
<comment type="caution">
    <text evidence="1">The sequence shown here is derived from an EMBL/GenBank/DDBJ whole genome shotgun (WGS) entry which is preliminary data.</text>
</comment>
<dbReference type="AlphaFoldDB" id="A0AAD9QS04"/>
<proteinExistence type="predicted"/>
<organism evidence="1 2">
    <name type="scientific">Acropora cervicornis</name>
    <name type="common">Staghorn coral</name>
    <dbReference type="NCBI Taxonomy" id="6130"/>
    <lineage>
        <taxon>Eukaryota</taxon>
        <taxon>Metazoa</taxon>
        <taxon>Cnidaria</taxon>
        <taxon>Anthozoa</taxon>
        <taxon>Hexacorallia</taxon>
        <taxon>Scleractinia</taxon>
        <taxon>Astrocoeniina</taxon>
        <taxon>Acroporidae</taxon>
        <taxon>Acropora</taxon>
    </lineage>
</organism>
<accession>A0AAD9QS04</accession>
<evidence type="ECO:0000313" key="1">
    <source>
        <dbReference type="EMBL" id="KAK2566065.1"/>
    </source>
</evidence>
<evidence type="ECO:0000313" key="2">
    <source>
        <dbReference type="Proteomes" id="UP001249851"/>
    </source>
</evidence>
<dbReference type="EMBL" id="JARQWQ010000018">
    <property type="protein sequence ID" value="KAK2566065.1"/>
    <property type="molecule type" value="Genomic_DNA"/>
</dbReference>
<protein>
    <submittedName>
        <fullName evidence="1">Uncharacterized protein</fullName>
    </submittedName>
</protein>
<gene>
    <name evidence="1" type="ORF">P5673_010395</name>
</gene>